<dbReference type="STRING" id="131310.A0A0N4Z1X7"/>
<evidence type="ECO:0000256" key="1">
    <source>
        <dbReference type="ARBA" id="ARBA00022723"/>
    </source>
</evidence>
<keyword evidence="2" id="KW-0677">Repeat</keyword>
<evidence type="ECO:0000313" key="9">
    <source>
        <dbReference type="WBParaSite" id="PTRK_0000087300.1"/>
    </source>
</evidence>
<dbReference type="PANTHER" id="PTHR24403:SF67">
    <property type="entry name" value="FI01116P-RELATED"/>
    <property type="match status" value="1"/>
</dbReference>
<accession>A0A0N4Z1X7</accession>
<keyword evidence="1" id="KW-0479">Metal-binding</keyword>
<name>A0A0N4Z1X7_PARTI</name>
<protein>
    <submittedName>
        <fullName evidence="9">C2H2-type domain-containing protein</fullName>
    </submittedName>
</protein>
<dbReference type="InterPro" id="IPR013087">
    <property type="entry name" value="Znf_C2H2_type"/>
</dbReference>
<keyword evidence="8" id="KW-1185">Reference proteome</keyword>
<evidence type="ECO:0000256" key="4">
    <source>
        <dbReference type="ARBA" id="ARBA00022833"/>
    </source>
</evidence>
<evidence type="ECO:0000259" key="7">
    <source>
        <dbReference type="PROSITE" id="PS50157"/>
    </source>
</evidence>
<dbReference type="SMART" id="SM00355">
    <property type="entry name" value="ZnF_C2H2"/>
    <property type="match status" value="12"/>
</dbReference>
<sequence>MVVEAPDIIKEHNGSFYCLECPFVAGQLEVVETHANGHLEKFSYICDKCQWTTDDNEELKLHEQCHSFEMVNDENEESVGEKLMWNCEECPYKSLDVYEMRSHTRLHQGKRSQKCGQCTFSCDTPGTLSQHIQVHGKVSKRGKPKRNNIKRENITDKVISKDIMTKNENGVPVKALKLVVKSVNLKEPYEMHKCETCPYYASSEDSIFKHVALHNSPKGNKKMHECLNCKFWCDSNEMLLDHIKVHNNAFNIPYFIQTLFACKNCDFTCSEESVLKLHEQKLNCTSNKRPVRGRKRKLADDEDTPVTENSTREVSIDDADSMTLDDWLKEYHKKFGLPRGIIEIKTKAVAKERPRHNVLDLYSSRINCQVDDYYKCDKCPFTTKFEPVMRGHEVHHIHPQQHSCSLCSYSVNDVRNLISHLKWHETDNGFGEIDKKSTLKKNDPYREINCHPGMDAYECPFNPCTFRTSFAHTINSHITEHAKKHKLRILTGLKRKNIDCQKNDKTFKPPKESKNPLMCSDCQFSTHFSDEIVDHNESHKDPFLEYQCTLCTFASDSLVSLSTHFTDHHTEEVKGKENDLTNLNERQKRFKTYLEHLIQVTPV</sequence>
<dbReference type="PROSITE" id="PS50157">
    <property type="entry name" value="ZINC_FINGER_C2H2_2"/>
    <property type="match status" value="1"/>
</dbReference>
<dbReference type="GO" id="GO:0045944">
    <property type="term" value="P:positive regulation of transcription by RNA polymerase II"/>
    <property type="evidence" value="ECO:0007669"/>
    <property type="project" value="TreeGrafter"/>
</dbReference>
<evidence type="ECO:0000313" key="8">
    <source>
        <dbReference type="Proteomes" id="UP000038045"/>
    </source>
</evidence>
<dbReference type="PROSITE" id="PS00028">
    <property type="entry name" value="ZINC_FINGER_C2H2_1"/>
    <property type="match status" value="2"/>
</dbReference>
<keyword evidence="3 5" id="KW-0863">Zinc-finger</keyword>
<dbReference type="InterPro" id="IPR036236">
    <property type="entry name" value="Znf_C2H2_sf"/>
</dbReference>
<dbReference type="Proteomes" id="UP000038045">
    <property type="component" value="Unplaced"/>
</dbReference>
<organism evidence="8 9">
    <name type="scientific">Parastrongyloides trichosuri</name>
    <name type="common">Possum-specific nematode worm</name>
    <dbReference type="NCBI Taxonomy" id="131310"/>
    <lineage>
        <taxon>Eukaryota</taxon>
        <taxon>Metazoa</taxon>
        <taxon>Ecdysozoa</taxon>
        <taxon>Nematoda</taxon>
        <taxon>Chromadorea</taxon>
        <taxon>Rhabditida</taxon>
        <taxon>Tylenchina</taxon>
        <taxon>Panagrolaimomorpha</taxon>
        <taxon>Strongyloidoidea</taxon>
        <taxon>Strongyloididae</taxon>
        <taxon>Parastrongyloides</taxon>
    </lineage>
</organism>
<evidence type="ECO:0000256" key="3">
    <source>
        <dbReference type="ARBA" id="ARBA00022771"/>
    </source>
</evidence>
<evidence type="ECO:0000256" key="2">
    <source>
        <dbReference type="ARBA" id="ARBA00022737"/>
    </source>
</evidence>
<dbReference type="PANTHER" id="PTHR24403">
    <property type="entry name" value="ZINC FINGER PROTEIN"/>
    <property type="match status" value="1"/>
</dbReference>
<feature type="region of interest" description="Disordered" evidence="6">
    <location>
        <begin position="293"/>
        <end position="313"/>
    </location>
</feature>
<dbReference type="Gene3D" id="3.30.160.60">
    <property type="entry name" value="Classic Zinc Finger"/>
    <property type="match status" value="5"/>
</dbReference>
<dbReference type="WBParaSite" id="PTRK_0000087300.1">
    <property type="protein sequence ID" value="PTRK_0000087300.1"/>
    <property type="gene ID" value="PTRK_0000087300"/>
</dbReference>
<proteinExistence type="predicted"/>
<dbReference type="SUPFAM" id="SSF57667">
    <property type="entry name" value="beta-beta-alpha zinc fingers"/>
    <property type="match status" value="1"/>
</dbReference>
<dbReference type="GO" id="GO:0005634">
    <property type="term" value="C:nucleus"/>
    <property type="evidence" value="ECO:0007669"/>
    <property type="project" value="TreeGrafter"/>
</dbReference>
<evidence type="ECO:0000256" key="6">
    <source>
        <dbReference type="SAM" id="MobiDB-lite"/>
    </source>
</evidence>
<dbReference type="InterPro" id="IPR050688">
    <property type="entry name" value="Zinc_finger/UBP_domain"/>
</dbReference>
<reference evidence="9" key="1">
    <citation type="submission" date="2017-02" db="UniProtKB">
        <authorList>
            <consortium name="WormBaseParasite"/>
        </authorList>
    </citation>
    <scope>IDENTIFICATION</scope>
</reference>
<feature type="domain" description="C2H2-type" evidence="7">
    <location>
        <begin position="85"/>
        <end position="112"/>
    </location>
</feature>
<dbReference type="GO" id="GO:0008270">
    <property type="term" value="F:zinc ion binding"/>
    <property type="evidence" value="ECO:0007669"/>
    <property type="project" value="UniProtKB-KW"/>
</dbReference>
<dbReference type="AlphaFoldDB" id="A0A0N4Z1X7"/>
<keyword evidence="4" id="KW-0862">Zinc</keyword>
<evidence type="ECO:0000256" key="5">
    <source>
        <dbReference type="PROSITE-ProRule" id="PRU00042"/>
    </source>
</evidence>